<evidence type="ECO:0000313" key="2">
    <source>
        <dbReference type="Proteomes" id="UP001610446"/>
    </source>
</evidence>
<organism evidence="1 2">
    <name type="scientific">Aspergillus pseudoustus</name>
    <dbReference type="NCBI Taxonomy" id="1810923"/>
    <lineage>
        <taxon>Eukaryota</taxon>
        <taxon>Fungi</taxon>
        <taxon>Dikarya</taxon>
        <taxon>Ascomycota</taxon>
        <taxon>Pezizomycotina</taxon>
        <taxon>Eurotiomycetes</taxon>
        <taxon>Eurotiomycetidae</taxon>
        <taxon>Eurotiales</taxon>
        <taxon>Aspergillaceae</taxon>
        <taxon>Aspergillus</taxon>
        <taxon>Aspergillus subgen. Nidulantes</taxon>
    </lineage>
</organism>
<dbReference type="Proteomes" id="UP001610446">
    <property type="component" value="Unassembled WGS sequence"/>
</dbReference>
<accession>A0ABR4KWG6</accession>
<gene>
    <name evidence="1" type="ORF">BJY01DRAFT_203170</name>
</gene>
<comment type="caution">
    <text evidence="1">The sequence shown here is derived from an EMBL/GenBank/DDBJ whole genome shotgun (WGS) entry which is preliminary data.</text>
</comment>
<protein>
    <recommendedName>
        <fullName evidence="3">Secreted protein</fullName>
    </recommendedName>
</protein>
<reference evidence="1 2" key="1">
    <citation type="submission" date="2024-07" db="EMBL/GenBank/DDBJ databases">
        <title>Section-level genome sequencing and comparative genomics of Aspergillus sections Usti and Cavernicolus.</title>
        <authorList>
            <consortium name="Lawrence Berkeley National Laboratory"/>
            <person name="Nybo J.L."/>
            <person name="Vesth T.C."/>
            <person name="Theobald S."/>
            <person name="Frisvad J.C."/>
            <person name="Larsen T.O."/>
            <person name="Kjaerboelling I."/>
            <person name="Rothschild-Mancinelli K."/>
            <person name="Lyhne E.K."/>
            <person name="Kogle M.E."/>
            <person name="Barry K."/>
            <person name="Clum A."/>
            <person name="Na H."/>
            <person name="Ledsgaard L."/>
            <person name="Lin J."/>
            <person name="Lipzen A."/>
            <person name="Kuo A."/>
            <person name="Riley R."/>
            <person name="Mondo S."/>
            <person name="Labutti K."/>
            <person name="Haridas S."/>
            <person name="Pangalinan J."/>
            <person name="Salamov A.A."/>
            <person name="Simmons B.A."/>
            <person name="Magnuson J.K."/>
            <person name="Chen J."/>
            <person name="Drula E."/>
            <person name="Henrissat B."/>
            <person name="Wiebenga A."/>
            <person name="Lubbers R.J."/>
            <person name="Gomes A.C."/>
            <person name="Makela M.R."/>
            <person name="Stajich J."/>
            <person name="Grigoriev I.V."/>
            <person name="Mortensen U.H."/>
            <person name="De Vries R.P."/>
            <person name="Baker S.E."/>
            <person name="Andersen M.R."/>
        </authorList>
    </citation>
    <scope>NUCLEOTIDE SEQUENCE [LARGE SCALE GENOMIC DNA]</scope>
    <source>
        <strain evidence="1 2">CBS 123904</strain>
    </source>
</reference>
<name>A0ABR4KWG6_9EURO</name>
<proteinExistence type="predicted"/>
<dbReference type="EMBL" id="JBFXLU010000006">
    <property type="protein sequence ID" value="KAL2856629.1"/>
    <property type="molecule type" value="Genomic_DNA"/>
</dbReference>
<evidence type="ECO:0008006" key="3">
    <source>
        <dbReference type="Google" id="ProtNLM"/>
    </source>
</evidence>
<evidence type="ECO:0000313" key="1">
    <source>
        <dbReference type="EMBL" id="KAL2856629.1"/>
    </source>
</evidence>
<keyword evidence="2" id="KW-1185">Reference proteome</keyword>
<sequence>MRAIFWMSHMAALPRGVQQRQLRARTTIRPSLNDKAKQSLPCSKRAGRRNCCCGADGECSLEPSFTKFRTQKTSVP</sequence>